<dbReference type="InterPro" id="IPR013783">
    <property type="entry name" value="Ig-like_fold"/>
</dbReference>
<feature type="chain" id="PRO_5021337859" evidence="7">
    <location>
        <begin position="23"/>
        <end position="232"/>
    </location>
</feature>
<dbReference type="InterPro" id="IPR016148">
    <property type="entry name" value="Pili_assmbl_chaperone_C"/>
</dbReference>
<dbReference type="Pfam" id="PF02753">
    <property type="entry name" value="PapD_C"/>
    <property type="match status" value="1"/>
</dbReference>
<reference evidence="10 11" key="1">
    <citation type="journal article" date="2019" name="Syst. Appl. Microbiol.">
        <title>New species of pathogenic Pseudomonas isolated from citrus in Tunisia: Proposal of Pseudomonas kairouanensis sp. nov. and Pseudomonas nabeulensis sp. nov.</title>
        <authorList>
            <person name="Oueslati M."/>
            <person name="Mulet M."/>
            <person name="Gomila M."/>
            <person name="Berge O."/>
            <person name="Hajlaoui M.R."/>
            <person name="Lalucat J."/>
            <person name="Sadfi-Zouaoui N."/>
            <person name="Garcia-Valdes E."/>
        </authorList>
    </citation>
    <scope>NUCLEOTIDE SEQUENCE [LARGE SCALE GENOMIC DNA]</scope>
    <source>
        <strain evidence="10 11">KC12</strain>
    </source>
</reference>
<dbReference type="RefSeq" id="WP_135287738.1">
    <property type="nucleotide sequence ID" value="NZ_QUZU01000002.1"/>
</dbReference>
<dbReference type="OrthoDB" id="9131059at2"/>
<dbReference type="GO" id="GO:0071555">
    <property type="term" value="P:cell wall organization"/>
    <property type="evidence" value="ECO:0007669"/>
    <property type="project" value="InterPro"/>
</dbReference>
<dbReference type="GO" id="GO:0030288">
    <property type="term" value="C:outer membrane-bounded periplasmic space"/>
    <property type="evidence" value="ECO:0007669"/>
    <property type="project" value="InterPro"/>
</dbReference>
<gene>
    <name evidence="10" type="ORF">DYL59_02420</name>
</gene>
<evidence type="ECO:0000313" key="10">
    <source>
        <dbReference type="EMBL" id="TFY91962.1"/>
    </source>
</evidence>
<keyword evidence="5" id="KW-0574">Periplasm</keyword>
<keyword evidence="4 7" id="KW-0732">Signal</keyword>
<comment type="subcellular location">
    <subcellularLocation>
        <location evidence="1">Periplasm</location>
    </subcellularLocation>
</comment>
<feature type="domain" description="Pili assembly chaperone C-terminal" evidence="9">
    <location>
        <begin position="168"/>
        <end position="224"/>
    </location>
</feature>
<dbReference type="InterPro" id="IPR008962">
    <property type="entry name" value="PapD-like_sf"/>
</dbReference>
<evidence type="ECO:0000313" key="11">
    <source>
        <dbReference type="Proteomes" id="UP000297391"/>
    </source>
</evidence>
<dbReference type="Proteomes" id="UP000297391">
    <property type="component" value="Unassembled WGS sequence"/>
</dbReference>
<feature type="domain" description="Pili assembly chaperone N-terminal" evidence="8">
    <location>
        <begin position="24"/>
        <end position="145"/>
    </location>
</feature>
<dbReference type="EMBL" id="QUZU01000002">
    <property type="protein sequence ID" value="TFY91962.1"/>
    <property type="molecule type" value="Genomic_DNA"/>
</dbReference>
<dbReference type="Gene3D" id="2.60.40.10">
    <property type="entry name" value="Immunoglobulins"/>
    <property type="match status" value="2"/>
</dbReference>
<dbReference type="SUPFAM" id="SSF49354">
    <property type="entry name" value="PapD-like"/>
    <property type="match status" value="1"/>
</dbReference>
<sequence>MRLKLCFLLALLPLWHSGAANAAVTVGATRLIYDGAANEANLTISNREDTSPYLVQSWVSRFGSGNDESVDSFIVTPPLFRLDANKENILRIIFTGGAQVPLDRESLFLMNVKAIPAMSDDQKGKNVLQIALKTTIKLFYRPAGLKASLKDAVAQVKWNAHAGALAFTNASKLHVVVSELKLNGQPITQAPDVLYPGEHKELPIQAKAGDELALSYIDDYGSTVEAPLIHLN</sequence>
<evidence type="ECO:0000259" key="8">
    <source>
        <dbReference type="Pfam" id="PF00345"/>
    </source>
</evidence>
<protein>
    <submittedName>
        <fullName evidence="10">Molecular chaperone</fullName>
    </submittedName>
</protein>
<keyword evidence="11" id="KW-1185">Reference proteome</keyword>
<evidence type="ECO:0000259" key="9">
    <source>
        <dbReference type="Pfam" id="PF02753"/>
    </source>
</evidence>
<evidence type="ECO:0000256" key="3">
    <source>
        <dbReference type="ARBA" id="ARBA00022558"/>
    </source>
</evidence>
<proteinExistence type="inferred from homology"/>
<evidence type="ECO:0000256" key="5">
    <source>
        <dbReference type="ARBA" id="ARBA00022764"/>
    </source>
</evidence>
<dbReference type="FunFam" id="2.60.40.10:FF:000458">
    <property type="entry name" value="Molecular chaperone FimC"/>
    <property type="match status" value="1"/>
</dbReference>
<organism evidence="10 11">
    <name type="scientific">Pseudomonas kairouanensis</name>
    <dbReference type="NCBI Taxonomy" id="2293832"/>
    <lineage>
        <taxon>Bacteria</taxon>
        <taxon>Pseudomonadati</taxon>
        <taxon>Pseudomonadota</taxon>
        <taxon>Gammaproteobacteria</taxon>
        <taxon>Pseudomonadales</taxon>
        <taxon>Pseudomonadaceae</taxon>
        <taxon>Pseudomonas</taxon>
    </lineage>
</organism>
<accession>A0A4Z0AYR5</accession>
<keyword evidence="6" id="KW-0143">Chaperone</keyword>
<dbReference type="InterPro" id="IPR050643">
    <property type="entry name" value="Periplasmic_pilus_chap"/>
</dbReference>
<evidence type="ECO:0000256" key="2">
    <source>
        <dbReference type="ARBA" id="ARBA00007399"/>
    </source>
</evidence>
<evidence type="ECO:0000256" key="7">
    <source>
        <dbReference type="SAM" id="SignalP"/>
    </source>
</evidence>
<dbReference type="InterPro" id="IPR001829">
    <property type="entry name" value="Pili_assmbl_chaperone_bac"/>
</dbReference>
<dbReference type="SUPFAM" id="SSF49584">
    <property type="entry name" value="Periplasmic chaperone C-domain"/>
    <property type="match status" value="1"/>
</dbReference>
<comment type="similarity">
    <text evidence="2">Belongs to the periplasmic pilus chaperone family.</text>
</comment>
<dbReference type="AlphaFoldDB" id="A0A4Z0AYR5"/>
<name>A0A4Z0AYR5_9PSED</name>
<comment type="caution">
    <text evidence="10">The sequence shown here is derived from an EMBL/GenBank/DDBJ whole genome shotgun (WGS) entry which is preliminary data.</text>
</comment>
<dbReference type="InterPro" id="IPR016147">
    <property type="entry name" value="Pili_assmbl_chaperone_N"/>
</dbReference>
<evidence type="ECO:0000256" key="6">
    <source>
        <dbReference type="ARBA" id="ARBA00023186"/>
    </source>
</evidence>
<dbReference type="Pfam" id="PF00345">
    <property type="entry name" value="PapD_N"/>
    <property type="match status" value="1"/>
</dbReference>
<dbReference type="PRINTS" id="PR00969">
    <property type="entry name" value="CHAPERONPILI"/>
</dbReference>
<evidence type="ECO:0000256" key="4">
    <source>
        <dbReference type="ARBA" id="ARBA00022729"/>
    </source>
</evidence>
<keyword evidence="3" id="KW-1029">Fimbrium biogenesis</keyword>
<dbReference type="PANTHER" id="PTHR30251">
    <property type="entry name" value="PILUS ASSEMBLY CHAPERONE"/>
    <property type="match status" value="1"/>
</dbReference>
<evidence type="ECO:0000256" key="1">
    <source>
        <dbReference type="ARBA" id="ARBA00004418"/>
    </source>
</evidence>
<dbReference type="InterPro" id="IPR036316">
    <property type="entry name" value="Pili_assmbl_chap_C_dom_sf"/>
</dbReference>
<feature type="signal peptide" evidence="7">
    <location>
        <begin position="1"/>
        <end position="22"/>
    </location>
</feature>
<dbReference type="PANTHER" id="PTHR30251:SF11">
    <property type="entry name" value="CHAPERONE PROTEIN FIMC-RELATED"/>
    <property type="match status" value="1"/>
</dbReference>